<evidence type="ECO:0000313" key="4">
    <source>
        <dbReference type="Proteomes" id="UP000000496"/>
    </source>
</evidence>
<dbReference type="eggNOG" id="COG1266">
    <property type="taxonomic scope" value="Bacteria"/>
</dbReference>
<dbReference type="PANTHER" id="PTHR36435">
    <property type="entry name" value="SLR1288 PROTEIN"/>
    <property type="match status" value="1"/>
</dbReference>
<evidence type="ECO:0000313" key="3">
    <source>
        <dbReference type="EMBL" id="CCB89318.1"/>
    </source>
</evidence>
<feature type="transmembrane region" description="Helical" evidence="1">
    <location>
        <begin position="12"/>
        <end position="31"/>
    </location>
</feature>
<accession>F8L909</accession>
<dbReference type="InterPro" id="IPR052710">
    <property type="entry name" value="CAAX_protease"/>
</dbReference>
<gene>
    <name evidence="3" type="ordered locus">SNE_A14410</name>
</gene>
<dbReference type="KEGG" id="sng:SNE_A14410"/>
<keyword evidence="1" id="KW-0812">Transmembrane</keyword>
<dbReference type="RefSeq" id="WP_013943785.1">
    <property type="nucleotide sequence ID" value="NC_015713.1"/>
</dbReference>
<feature type="transmembrane region" description="Helical" evidence="1">
    <location>
        <begin position="238"/>
        <end position="257"/>
    </location>
</feature>
<dbReference type="OrthoDB" id="9782250at2"/>
<feature type="transmembrane region" description="Helical" evidence="1">
    <location>
        <begin position="85"/>
        <end position="108"/>
    </location>
</feature>
<keyword evidence="1" id="KW-1133">Transmembrane helix</keyword>
<dbReference type="GO" id="GO:0004175">
    <property type="term" value="F:endopeptidase activity"/>
    <property type="evidence" value="ECO:0007669"/>
    <property type="project" value="UniProtKB-ARBA"/>
</dbReference>
<feature type="transmembrane region" description="Helical" evidence="1">
    <location>
        <begin position="43"/>
        <end position="65"/>
    </location>
</feature>
<proteinExistence type="predicted"/>
<dbReference type="STRING" id="331113.SNE_A14410"/>
<dbReference type="AlphaFoldDB" id="F8L909"/>
<dbReference type="Pfam" id="PF02517">
    <property type="entry name" value="Rce1-like"/>
    <property type="match status" value="1"/>
</dbReference>
<dbReference type="EMBL" id="FR872582">
    <property type="protein sequence ID" value="CCB89318.1"/>
    <property type="molecule type" value="Genomic_DNA"/>
</dbReference>
<feature type="transmembrane region" description="Helical" evidence="1">
    <location>
        <begin position="214"/>
        <end position="232"/>
    </location>
</feature>
<feature type="domain" description="CAAX prenyl protease 2/Lysostaphin resistance protein A-like" evidence="2">
    <location>
        <begin position="183"/>
        <end position="276"/>
    </location>
</feature>
<protein>
    <submittedName>
        <fullName evidence="3">Putative membrane protein</fullName>
    </submittedName>
</protein>
<sequence length="287" mass="32102">MEEVIIEHLEQAGLFALMGAIVTWIAKKCGFFKLGESSPAPRIQYPIIGILLYLVLFIFAVPFALKFFSLVYSPLETAFQAHPALFIATVQVLSIMIITCFVIIFSLFQDQNVVKRIWKEQFTFPSAIKDFELGVLTWVISFSVVACVDQIGDLLTSLAFGTSRVEQIAVRFIRLSAESPYLLTVATISTVLAAPILEECIFRGFMQTYLKSKIGFIKALFSTAFIFAAFHFSPTQGISNITLILSLFTLALYLGFLYEKRKSLIAPIALHMTFNSISVIRIVLFSS</sequence>
<evidence type="ECO:0000256" key="1">
    <source>
        <dbReference type="SAM" id="Phobius"/>
    </source>
</evidence>
<reference key="1">
    <citation type="journal article" date="2011" name="Mol. Biol. Evol.">
        <title>Unity in variety -- the pan-genome of the Chlamydiae.</title>
        <authorList>
            <person name="Collingro A."/>
            <person name="Tischler P."/>
            <person name="Weinmaier T."/>
            <person name="Penz T."/>
            <person name="Heinz E."/>
            <person name="Brunham R.C."/>
            <person name="Read T.D."/>
            <person name="Bavoil P.M."/>
            <person name="Sachse K."/>
            <person name="Kahane S."/>
            <person name="Friedman M.G."/>
            <person name="Rattei T."/>
            <person name="Myers G.S.A."/>
            <person name="Horn M."/>
        </authorList>
    </citation>
    <scope>NUCLEOTIDE SEQUENCE</scope>
    <source>
        <strain>Z</strain>
    </source>
</reference>
<keyword evidence="1" id="KW-0472">Membrane</keyword>
<dbReference type="Proteomes" id="UP000000496">
    <property type="component" value="Chromosome gsn.131"/>
</dbReference>
<dbReference type="HOGENOM" id="CLU_955966_0_0_0"/>
<dbReference type="InterPro" id="IPR003675">
    <property type="entry name" value="Rce1/LyrA-like_dom"/>
</dbReference>
<evidence type="ECO:0000259" key="2">
    <source>
        <dbReference type="Pfam" id="PF02517"/>
    </source>
</evidence>
<dbReference type="GO" id="GO:0080120">
    <property type="term" value="P:CAAX-box protein maturation"/>
    <property type="evidence" value="ECO:0007669"/>
    <property type="project" value="UniProtKB-ARBA"/>
</dbReference>
<keyword evidence="4" id="KW-1185">Reference proteome</keyword>
<organism evidence="3 4">
    <name type="scientific">Simkania negevensis (strain ATCC VR-1471 / DSM 27360 / Z)</name>
    <dbReference type="NCBI Taxonomy" id="331113"/>
    <lineage>
        <taxon>Bacteria</taxon>
        <taxon>Pseudomonadati</taxon>
        <taxon>Chlamydiota</taxon>
        <taxon>Chlamydiia</taxon>
        <taxon>Parachlamydiales</taxon>
        <taxon>Simkaniaceae</taxon>
        <taxon>Simkania</taxon>
    </lineage>
</organism>
<feature type="transmembrane region" description="Helical" evidence="1">
    <location>
        <begin position="264"/>
        <end position="284"/>
    </location>
</feature>
<dbReference type="PANTHER" id="PTHR36435:SF1">
    <property type="entry name" value="CAAX AMINO TERMINAL PROTEASE FAMILY PROTEIN"/>
    <property type="match status" value="1"/>
</dbReference>
<name>F8L909_SIMNZ</name>
<reference evidence="3 4" key="2">
    <citation type="journal article" date="2011" name="Mol. Biol. Evol.">
        <title>Unity in variety--the pan-genome of the Chlamydiae.</title>
        <authorList>
            <person name="Collingro A."/>
            <person name="Tischler P."/>
            <person name="Weinmaier T."/>
            <person name="Penz T."/>
            <person name="Heinz E."/>
            <person name="Brunham R.C."/>
            <person name="Read T.D."/>
            <person name="Bavoil P.M."/>
            <person name="Sachse K."/>
            <person name="Kahane S."/>
            <person name="Friedman M.G."/>
            <person name="Rattei T."/>
            <person name="Myers G.S."/>
            <person name="Horn M."/>
        </authorList>
    </citation>
    <scope>NUCLEOTIDE SEQUENCE [LARGE SCALE GENOMIC DNA]</scope>
    <source>
        <strain evidence="4">ATCC VR-1471 / Z</strain>
    </source>
</reference>